<dbReference type="AlphaFoldDB" id="A0A8J5TJ65"/>
<name>A0A8J5TJ65_HOMAM</name>
<evidence type="ECO:0000313" key="2">
    <source>
        <dbReference type="Proteomes" id="UP000747542"/>
    </source>
</evidence>
<comment type="caution">
    <text evidence="1">The sequence shown here is derived from an EMBL/GenBank/DDBJ whole genome shotgun (WGS) entry which is preliminary data.</text>
</comment>
<gene>
    <name evidence="1" type="ORF">Hamer_G025457</name>
</gene>
<organism evidence="1 2">
    <name type="scientific">Homarus americanus</name>
    <name type="common">American lobster</name>
    <dbReference type="NCBI Taxonomy" id="6706"/>
    <lineage>
        <taxon>Eukaryota</taxon>
        <taxon>Metazoa</taxon>
        <taxon>Ecdysozoa</taxon>
        <taxon>Arthropoda</taxon>
        <taxon>Crustacea</taxon>
        <taxon>Multicrustacea</taxon>
        <taxon>Malacostraca</taxon>
        <taxon>Eumalacostraca</taxon>
        <taxon>Eucarida</taxon>
        <taxon>Decapoda</taxon>
        <taxon>Pleocyemata</taxon>
        <taxon>Astacidea</taxon>
        <taxon>Nephropoidea</taxon>
        <taxon>Nephropidae</taxon>
        <taxon>Homarus</taxon>
    </lineage>
</organism>
<dbReference type="Proteomes" id="UP000747542">
    <property type="component" value="Unassembled WGS sequence"/>
</dbReference>
<reference evidence="1" key="1">
    <citation type="journal article" date="2021" name="Sci. Adv.">
        <title>The American lobster genome reveals insights on longevity, neural, and immune adaptations.</title>
        <authorList>
            <person name="Polinski J.M."/>
            <person name="Zimin A.V."/>
            <person name="Clark K.F."/>
            <person name="Kohn A.B."/>
            <person name="Sadowski N."/>
            <person name="Timp W."/>
            <person name="Ptitsyn A."/>
            <person name="Khanna P."/>
            <person name="Romanova D.Y."/>
            <person name="Williams P."/>
            <person name="Greenwood S.J."/>
            <person name="Moroz L.L."/>
            <person name="Walt D.R."/>
            <person name="Bodnar A.G."/>
        </authorList>
    </citation>
    <scope>NUCLEOTIDE SEQUENCE</scope>
    <source>
        <strain evidence="1">GMGI-L3</strain>
    </source>
</reference>
<proteinExistence type="predicted"/>
<protein>
    <submittedName>
        <fullName evidence="1">Uncharacterized protein</fullName>
    </submittedName>
</protein>
<evidence type="ECO:0000313" key="1">
    <source>
        <dbReference type="EMBL" id="KAG7176459.1"/>
    </source>
</evidence>
<keyword evidence="2" id="KW-1185">Reference proteome</keyword>
<sequence length="67" mass="7910">MVALHPFTRELQSSSNLMVDLRQPFLEASDVTGGFIRKFIIRWSSCQQVHWQPQFVTQHQFCRCVSR</sequence>
<dbReference type="EMBL" id="JAHLQT010003425">
    <property type="protein sequence ID" value="KAG7176459.1"/>
    <property type="molecule type" value="Genomic_DNA"/>
</dbReference>
<accession>A0A8J5TJ65</accession>